<reference evidence="2" key="1">
    <citation type="submission" date="2021-04" db="EMBL/GenBank/DDBJ databases">
        <authorList>
            <person name="Black C."/>
            <person name="Barkhordar M.H."/>
            <person name="Chen C."/>
            <person name="Chin S.C."/>
            <person name="Fang R."/>
            <person name="Fontenot L.A."/>
            <person name="Fulinara C.P."/>
            <person name="Gaeta R."/>
            <person name="Hong M.-L.O."/>
            <person name="Jiang B.L."/>
            <person name="Kapinos A."/>
            <person name="Komaranchath M."/>
            <person name="Lan W.C."/>
            <person name="Mirjafari-Firoozabadi S.-A."/>
            <person name="Padua J.-W.P."/>
            <person name="Ramarapu R."/>
            <person name="Santana M.G."/>
            <person name="Shaffer R.D."/>
            <person name="Soumakis M."/>
            <person name="Torres N.C."/>
            <person name="Tseng A."/>
            <person name="Venkatesh S."/>
            <person name="Wang V."/>
            <person name="Yanovsky A.O."/>
            <person name="Nguyen M.A."/>
            <person name="Swift C.M."/>
            <person name="Mayet R.A."/>
            <person name="Chen A."/>
            <person name="Demo S."/>
            <person name="Tse V.Y."/>
            <person name="Garlena R.A."/>
            <person name="Russell D.A."/>
            <person name="Pope W.H."/>
            <person name="Jacobs-Sera D."/>
            <person name="Hatfull G.F."/>
            <person name="Reddi K."/>
            <person name="Moberg-Parker J."/>
            <person name="Freise A.C."/>
        </authorList>
    </citation>
    <scope>NUCLEOTIDE SEQUENCE</scope>
</reference>
<proteinExistence type="predicted"/>
<protein>
    <submittedName>
        <fullName evidence="2">Capsid maturation protease</fullName>
    </submittedName>
</protein>
<keyword evidence="2" id="KW-0645">Protease</keyword>
<dbReference type="EMBL" id="MW862982">
    <property type="protein sequence ID" value="QWY81909.1"/>
    <property type="molecule type" value="Genomic_DNA"/>
</dbReference>
<dbReference type="Proteomes" id="UP000693758">
    <property type="component" value="Segment"/>
</dbReference>
<evidence type="ECO:0000256" key="1">
    <source>
        <dbReference type="SAM" id="MobiDB-lite"/>
    </source>
</evidence>
<dbReference type="GO" id="GO:0008233">
    <property type="term" value="F:peptidase activity"/>
    <property type="evidence" value="ECO:0007669"/>
    <property type="project" value="UniProtKB-KW"/>
</dbReference>
<organism evidence="2 3">
    <name type="scientific">Arthrobacter phage Sicarius2</name>
    <dbReference type="NCBI Taxonomy" id="2836090"/>
    <lineage>
        <taxon>Viruses</taxon>
        <taxon>Duplodnaviria</taxon>
        <taxon>Heunggongvirae</taxon>
        <taxon>Uroviricota</taxon>
        <taxon>Caudoviricetes</taxon>
        <taxon>Berryhillviridae</taxon>
        <taxon>Sicariusvirus</taxon>
        <taxon>Sicariusvirus sicarius2</taxon>
    </lineage>
</organism>
<keyword evidence="2" id="KW-0378">Hydrolase</keyword>
<dbReference type="GO" id="GO:0006508">
    <property type="term" value="P:proteolysis"/>
    <property type="evidence" value="ECO:0007669"/>
    <property type="project" value="UniProtKB-KW"/>
</dbReference>
<evidence type="ECO:0000313" key="2">
    <source>
        <dbReference type="EMBL" id="QWY81909.1"/>
    </source>
</evidence>
<name>A0A8F3INY3_9CAUD</name>
<feature type="region of interest" description="Disordered" evidence="1">
    <location>
        <begin position="304"/>
        <end position="382"/>
    </location>
</feature>
<gene>
    <name evidence="2" type="primary">4</name>
    <name evidence="2" type="ORF">SEA_SICARIUS2_4</name>
</gene>
<evidence type="ECO:0000313" key="3">
    <source>
        <dbReference type="Proteomes" id="UP000693758"/>
    </source>
</evidence>
<accession>A0A8F3INY3</accession>
<sequence>MCKLCTTAKGELLLAQAERQLVLAESDAGLSTPTAVRPLNAAERRARVRFGDIDTMERTAESDAANVLLPLRAEVNDALLDELFAEGDAVTPKQLADKLTTLLQVQPERVQRAVVAASDDIGDILRSVYAKSAEIVVEEAKRQGSDVSKLDAGRLKFADAQPSLWEALSSSVASYFWQRITTVLQRELLSPTTLVKQQIVRDDVDVIMGGIDPAGALDSASQAIHAARGAGRYDQAAEFEPEEIWASELMDGRTCRPCELVDGKEYATLAEARVEYEAGGYGACAGGARCRGTLVMIYGDPPARPAEPEPVAPAPAPEPKPKTTRRRTVKPKVEPAAPVEPAEPAAAPKRAVKTPAAPKSGPLQVPLPTSKPSPAVRPVDPDGRQRFMSLRELPVKKSNEIKSRVLDADIIKHLTPAKRTAAKAKAAAAGLFDEAKLVNPMRGKLDKGGFGYTSNCSNCVTAYEMRRRGFDVNAAKIDVKGRYPKDFVDAWWKKADGSTPSMDFVGSRRGLEGWAADYPDGARGFITCAWKTTGTGHVFSWEKVDGKIVYIEPQNPLNGDAEEHWKRIKPDSVLAVRVDDLVPTDKVVLGLETKGKR</sequence>
<feature type="compositionally biased region" description="Low complexity" evidence="1">
    <location>
        <begin position="334"/>
        <end position="349"/>
    </location>
</feature>
<keyword evidence="3" id="KW-1185">Reference proteome</keyword>
<feature type="compositionally biased region" description="Pro residues" evidence="1">
    <location>
        <begin position="304"/>
        <end position="318"/>
    </location>
</feature>